<feature type="transmembrane region" description="Helical" evidence="7">
    <location>
        <begin position="95"/>
        <end position="118"/>
    </location>
</feature>
<evidence type="ECO:0000256" key="5">
    <source>
        <dbReference type="ARBA" id="ARBA00022989"/>
    </source>
</evidence>
<feature type="domain" description="ABC transmembrane type-1" evidence="9">
    <location>
        <begin position="95"/>
        <end position="286"/>
    </location>
</feature>
<evidence type="ECO:0000256" key="6">
    <source>
        <dbReference type="ARBA" id="ARBA00023136"/>
    </source>
</evidence>
<dbReference type="Proteomes" id="UP000028569">
    <property type="component" value="Chromosome"/>
</dbReference>
<dbReference type="GO" id="GO:0005886">
    <property type="term" value="C:plasma membrane"/>
    <property type="evidence" value="ECO:0007669"/>
    <property type="project" value="UniProtKB-SubCell"/>
</dbReference>
<dbReference type="PROSITE" id="PS50928">
    <property type="entry name" value="ABC_TM1"/>
    <property type="match status" value="1"/>
</dbReference>
<protein>
    <submittedName>
        <fullName evidence="10">ABC transporter</fullName>
    </submittedName>
</protein>
<accession>A0A087VT86</accession>
<feature type="transmembrane region" description="Helical" evidence="7">
    <location>
        <begin position="163"/>
        <end position="186"/>
    </location>
</feature>
<dbReference type="InterPro" id="IPR000515">
    <property type="entry name" value="MetI-like"/>
</dbReference>
<dbReference type="InterPro" id="IPR035906">
    <property type="entry name" value="MetI-like_sf"/>
</dbReference>
<evidence type="ECO:0000256" key="1">
    <source>
        <dbReference type="ARBA" id="ARBA00004651"/>
    </source>
</evidence>
<reference evidence="10 11" key="1">
    <citation type="journal article" date="2014" name="Appl. Environ. Microbiol.">
        <title>Genomic encyclopedia of type strains of the genus Bifidobacterium.</title>
        <authorList>
            <person name="Milani C."/>
            <person name="Lugli G.A."/>
            <person name="Duranti S."/>
            <person name="Turroni F."/>
            <person name="Bottacini F."/>
            <person name="Mangifesta M."/>
            <person name="Sanchez B."/>
            <person name="Viappiani A."/>
            <person name="Mancabelli L."/>
            <person name="Taminiau B."/>
            <person name="Delcenserie V."/>
            <person name="Barrangou R."/>
            <person name="Margolles A."/>
            <person name="van Sinderen D."/>
            <person name="Ventura M."/>
        </authorList>
    </citation>
    <scope>NUCLEOTIDE SEQUENCE [LARGE SCALE GENOMIC DNA]</scope>
    <source>
        <strain evidence="10 11">LMG 11587</strain>
    </source>
</reference>
<comment type="subcellular location">
    <subcellularLocation>
        <location evidence="1 7">Cell membrane</location>
        <topology evidence="1 7">Multi-pass membrane protein</topology>
    </subcellularLocation>
</comment>
<name>A0A087VT86_9BIFI</name>
<keyword evidence="4 7" id="KW-0812">Transmembrane</keyword>
<keyword evidence="3" id="KW-1003">Cell membrane</keyword>
<dbReference type="KEGG" id="bii:BINDI_0300"/>
<dbReference type="HOGENOM" id="CLU_016047_1_2_11"/>
<feature type="transmembrane region" description="Helical" evidence="7">
    <location>
        <begin position="130"/>
        <end position="151"/>
    </location>
</feature>
<dbReference type="Gene3D" id="1.10.3720.10">
    <property type="entry name" value="MetI-like"/>
    <property type="match status" value="1"/>
</dbReference>
<feature type="transmembrane region" description="Helical" evidence="7">
    <location>
        <begin position="31"/>
        <end position="56"/>
    </location>
</feature>
<gene>
    <name evidence="10" type="ORF">BINDI_0300</name>
</gene>
<feature type="region of interest" description="Disordered" evidence="8">
    <location>
        <begin position="1"/>
        <end position="24"/>
    </location>
</feature>
<evidence type="ECO:0000313" key="10">
    <source>
        <dbReference type="EMBL" id="AIC91585.1"/>
    </source>
</evidence>
<evidence type="ECO:0000256" key="3">
    <source>
        <dbReference type="ARBA" id="ARBA00022475"/>
    </source>
</evidence>
<dbReference type="SUPFAM" id="SSF161098">
    <property type="entry name" value="MetI-like"/>
    <property type="match status" value="1"/>
</dbReference>
<feature type="transmembrane region" description="Helical" evidence="7">
    <location>
        <begin position="267"/>
        <end position="286"/>
    </location>
</feature>
<feature type="transmembrane region" description="Helical" evidence="7">
    <location>
        <begin position="207"/>
        <end position="232"/>
    </location>
</feature>
<keyword evidence="2 7" id="KW-0813">Transport</keyword>
<keyword evidence="6 7" id="KW-0472">Membrane</keyword>
<dbReference type="CDD" id="cd06261">
    <property type="entry name" value="TM_PBP2"/>
    <property type="match status" value="1"/>
</dbReference>
<dbReference type="AlphaFoldDB" id="A0A087VT86"/>
<keyword evidence="11" id="KW-1185">Reference proteome</keyword>
<dbReference type="Pfam" id="PF00528">
    <property type="entry name" value="BPD_transp_1"/>
    <property type="match status" value="1"/>
</dbReference>
<proteinExistence type="inferred from homology"/>
<sequence>MTEANIQMSEQNGAARPSRQSGRKSKHIRSWGNWVALVLLVLGAVIMLFPLLILAMNAFKTIGDYNATGPLSLPAHPTMNGITSFWVSSNFPMKFVNSLIISLVVAVLGVVLSVLNSFALGIGRVKGNRWIILLIMLANMLPQESLLYPLYTIFKEAGLYNTQLAIIIIFTVIQSAYGTYLLSAVYGTFPQAILEAASIDGATRWQVLSRIVLPISWPTISVLFVFFFVWTWNEYMIPMAFLMDDSVQTIPLALATIQGQHTMDATALAAASLLSIIPTIIFYVIFQRKLNQGIVAGAVK</sequence>
<evidence type="ECO:0000256" key="8">
    <source>
        <dbReference type="SAM" id="MobiDB-lite"/>
    </source>
</evidence>
<evidence type="ECO:0000256" key="2">
    <source>
        <dbReference type="ARBA" id="ARBA00022448"/>
    </source>
</evidence>
<organism evidence="10 11">
    <name type="scientific">Bifidobacterium [indicum] DSM 20214 = LMG 11587</name>
    <dbReference type="NCBI Taxonomy" id="1341694"/>
    <lineage>
        <taxon>Bacteria</taxon>
        <taxon>Bacillati</taxon>
        <taxon>Actinomycetota</taxon>
        <taxon>Actinomycetes</taxon>
        <taxon>Bifidobacteriales</taxon>
        <taxon>Bifidobacteriaceae</taxon>
        <taxon>Bifidobacterium</taxon>
    </lineage>
</organism>
<dbReference type="PANTHER" id="PTHR43744">
    <property type="entry name" value="ABC TRANSPORTER PERMEASE PROTEIN MG189-RELATED-RELATED"/>
    <property type="match status" value="1"/>
</dbReference>
<evidence type="ECO:0000259" key="9">
    <source>
        <dbReference type="PROSITE" id="PS50928"/>
    </source>
</evidence>
<evidence type="ECO:0000256" key="4">
    <source>
        <dbReference type="ARBA" id="ARBA00022692"/>
    </source>
</evidence>
<evidence type="ECO:0000256" key="7">
    <source>
        <dbReference type="RuleBase" id="RU363032"/>
    </source>
</evidence>
<evidence type="ECO:0000313" key="11">
    <source>
        <dbReference type="Proteomes" id="UP000028569"/>
    </source>
</evidence>
<feature type="compositionally biased region" description="Polar residues" evidence="8">
    <location>
        <begin position="1"/>
        <end position="12"/>
    </location>
</feature>
<comment type="similarity">
    <text evidence="7">Belongs to the binding-protein-dependent transport system permease family.</text>
</comment>
<keyword evidence="5 7" id="KW-1133">Transmembrane helix</keyword>
<dbReference type="PANTHER" id="PTHR43744:SF8">
    <property type="entry name" value="SN-GLYCEROL-3-PHOSPHATE TRANSPORT SYSTEM PERMEASE PROTEIN UGPE"/>
    <property type="match status" value="1"/>
</dbReference>
<dbReference type="EMBL" id="CP006018">
    <property type="protein sequence ID" value="AIC91585.1"/>
    <property type="molecule type" value="Genomic_DNA"/>
</dbReference>
<dbReference type="GO" id="GO:0055085">
    <property type="term" value="P:transmembrane transport"/>
    <property type="evidence" value="ECO:0007669"/>
    <property type="project" value="InterPro"/>
</dbReference>